<dbReference type="AlphaFoldDB" id="A0AAD7U7D8"/>
<dbReference type="EMBL" id="JAQMWT010000670">
    <property type="protein sequence ID" value="KAJ8598579.1"/>
    <property type="molecule type" value="Genomic_DNA"/>
</dbReference>
<comment type="caution">
    <text evidence="4">The sequence shown here is derived from an EMBL/GenBank/DDBJ whole genome shotgun (WGS) entry which is preliminary data.</text>
</comment>
<keyword evidence="5" id="KW-1185">Reference proteome</keyword>
<feature type="compositionally biased region" description="Pro residues" evidence="2">
    <location>
        <begin position="240"/>
        <end position="254"/>
    </location>
</feature>
<dbReference type="GO" id="GO:0030041">
    <property type="term" value="P:actin filament polymerization"/>
    <property type="evidence" value="ECO:0007669"/>
    <property type="project" value="TreeGrafter"/>
</dbReference>
<dbReference type="Gene3D" id="1.20.5.340">
    <property type="match status" value="1"/>
</dbReference>
<accession>A0AAD7U7D8</accession>
<dbReference type="InterPro" id="IPR003124">
    <property type="entry name" value="WH2_dom"/>
</dbReference>
<proteinExistence type="inferred from homology"/>
<feature type="compositionally biased region" description="Polar residues" evidence="2">
    <location>
        <begin position="424"/>
        <end position="436"/>
    </location>
</feature>
<dbReference type="PROSITE" id="PS51082">
    <property type="entry name" value="WH2"/>
    <property type="match status" value="1"/>
</dbReference>
<feature type="compositionally biased region" description="Acidic residues" evidence="2">
    <location>
        <begin position="346"/>
        <end position="356"/>
    </location>
</feature>
<reference evidence="4" key="1">
    <citation type="submission" date="2023-01" db="EMBL/GenBank/DDBJ databases">
        <title>Metagenome sequencing of chrysophaentin producing Chrysophaeum taylorii.</title>
        <authorList>
            <person name="Davison J."/>
            <person name="Bewley C."/>
        </authorList>
    </citation>
    <scope>NUCLEOTIDE SEQUENCE</scope>
    <source>
        <strain evidence="4">NIES-1699</strain>
    </source>
</reference>
<feature type="compositionally biased region" description="Acidic residues" evidence="2">
    <location>
        <begin position="283"/>
        <end position="312"/>
    </location>
</feature>
<comment type="similarity">
    <text evidence="1">Belongs to the CCDC53 family.</text>
</comment>
<organism evidence="4 5">
    <name type="scientific">Chrysophaeum taylorii</name>
    <dbReference type="NCBI Taxonomy" id="2483200"/>
    <lineage>
        <taxon>Eukaryota</taxon>
        <taxon>Sar</taxon>
        <taxon>Stramenopiles</taxon>
        <taxon>Ochrophyta</taxon>
        <taxon>Pelagophyceae</taxon>
        <taxon>Pelagomonadales</taxon>
        <taxon>Pelagomonadaceae</taxon>
        <taxon>Chrysophaeum</taxon>
    </lineage>
</organism>
<dbReference type="PANTHER" id="PTHR13015:SF0">
    <property type="entry name" value="WASH COMPLEX SUBUNIT 3"/>
    <property type="match status" value="1"/>
</dbReference>
<evidence type="ECO:0000313" key="5">
    <source>
        <dbReference type="Proteomes" id="UP001230188"/>
    </source>
</evidence>
<name>A0AAD7U7D8_9STRA</name>
<gene>
    <name evidence="4" type="ORF">CTAYLR_001707</name>
</gene>
<dbReference type="InterPro" id="IPR019309">
    <property type="entry name" value="WASHC3"/>
</dbReference>
<dbReference type="GO" id="GO:0006887">
    <property type="term" value="P:exocytosis"/>
    <property type="evidence" value="ECO:0007669"/>
    <property type="project" value="TreeGrafter"/>
</dbReference>
<dbReference type="Pfam" id="PF10152">
    <property type="entry name" value="CCDC53"/>
    <property type="match status" value="1"/>
</dbReference>
<evidence type="ECO:0000256" key="1">
    <source>
        <dbReference type="ARBA" id="ARBA00006290"/>
    </source>
</evidence>
<dbReference type="Gene3D" id="6.10.280.150">
    <property type="match status" value="2"/>
</dbReference>
<feature type="compositionally biased region" description="Low complexity" evidence="2">
    <location>
        <begin position="357"/>
        <end position="371"/>
    </location>
</feature>
<dbReference type="SMART" id="SM00246">
    <property type="entry name" value="WH2"/>
    <property type="match status" value="2"/>
</dbReference>
<sequence>MPLRSISESLAYGHPHLYSKSNPGAILQDVSMARMTGTLAQVGLVAHYAREMFEELFALAQDTHGRVRVVGERAAGVQALLREVDEKVRMLKDEDVSRTEAAVPRPEAVEFSIETAPKALKERYAVLEPVPDFSGVDSLFEEDGKCVVKYSNPRYFLDQWAAAEMEKIKTVHKEKTDKKRRKLKKNESSANNTVKRPSGLNWRQRFANDDDLHPMHRAQSASRIKEPDAPLILAPKSSPSSPPSPPKPPPPMPFISPKVGETARKTVPPPMMPFIEQPRAEEAAVEEEAETPPEGREEEEEEEEEAAAVEEPEYNEYAKYFKMLNMGLPLAAVQQKMRAEGMDPSVLDDSDDDDESVASLPPALPPATSGGPKLGGGLLAEIAAAPNKELRKVEKPSVDRPAPKGNDLLSAIKGGAQLKKVEPRTSNPAGTATTKSMGGLLGNEVDKILTLREKIAVASDDDDDDDDEWDDDDDF</sequence>
<dbReference type="GO" id="GO:0071203">
    <property type="term" value="C:WASH complex"/>
    <property type="evidence" value="ECO:0007669"/>
    <property type="project" value="InterPro"/>
</dbReference>
<evidence type="ECO:0000259" key="3">
    <source>
        <dbReference type="PROSITE" id="PS51082"/>
    </source>
</evidence>
<feature type="region of interest" description="Disordered" evidence="2">
    <location>
        <begin position="171"/>
        <end position="312"/>
    </location>
</feature>
<feature type="compositionally biased region" description="Basic and acidic residues" evidence="2">
    <location>
        <begin position="391"/>
        <end position="402"/>
    </location>
</feature>
<dbReference type="Proteomes" id="UP001230188">
    <property type="component" value="Unassembled WGS sequence"/>
</dbReference>
<feature type="domain" description="WH2" evidence="3">
    <location>
        <begin position="404"/>
        <end position="421"/>
    </location>
</feature>
<evidence type="ECO:0000313" key="4">
    <source>
        <dbReference type="EMBL" id="KAJ8598579.1"/>
    </source>
</evidence>
<feature type="region of interest" description="Disordered" evidence="2">
    <location>
        <begin position="337"/>
        <end position="377"/>
    </location>
</feature>
<dbReference type="Pfam" id="PF02205">
    <property type="entry name" value="WH2"/>
    <property type="match status" value="1"/>
</dbReference>
<evidence type="ECO:0000256" key="2">
    <source>
        <dbReference type="SAM" id="MobiDB-lite"/>
    </source>
</evidence>
<feature type="region of interest" description="Disordered" evidence="2">
    <location>
        <begin position="391"/>
        <end position="439"/>
    </location>
</feature>
<feature type="region of interest" description="Disordered" evidence="2">
    <location>
        <begin position="456"/>
        <end position="475"/>
    </location>
</feature>
<protein>
    <recommendedName>
        <fullName evidence="3">WH2 domain-containing protein</fullName>
    </recommendedName>
</protein>
<dbReference type="GO" id="GO:0003779">
    <property type="term" value="F:actin binding"/>
    <property type="evidence" value="ECO:0007669"/>
    <property type="project" value="InterPro"/>
</dbReference>
<dbReference type="PANTHER" id="PTHR13015">
    <property type="entry name" value="PROTEIN AD-016-RELATED"/>
    <property type="match status" value="1"/>
</dbReference>
<feature type="compositionally biased region" description="Acidic residues" evidence="2">
    <location>
        <begin position="459"/>
        <end position="475"/>
    </location>
</feature>